<feature type="compositionally biased region" description="Gly residues" evidence="1">
    <location>
        <begin position="113"/>
        <end position="123"/>
    </location>
</feature>
<proteinExistence type="predicted"/>
<protein>
    <submittedName>
        <fullName evidence="2">Uncharacterized protein</fullName>
    </submittedName>
</protein>
<evidence type="ECO:0000313" key="3">
    <source>
        <dbReference type="Proteomes" id="UP000002630"/>
    </source>
</evidence>
<name>D7FWW8_ECTSI</name>
<sequence length="430" mass="43752">MRDLDLKERLHWMEDNNDQAGSSSNGVNDSFDSSTTVVDEGDIYTGDGHLRGLFDGSSDGMVEDLTGSSEAPEATPWTVPTGVCDLATESGQGDFLTGPWRSNASSTTTTTTGGDGDGRGGNGHNPTYSAARRTGNNHELHGHYRGTGAPFTPQPMGSMGHMAVGYNGAAGIINQPPTEFGPGACSQPWVSLADYHAICSAQWPHHQLGGAHGQHRGQLGANTPYGPGVSTFLPSVGGSSLDTLPSALAPYGMVQGAPGGAPATAHGSSSYLGVGPAIPLSAGANKVAASAGVAAVAPLAGPAIAVPPAPAVAPPAAPAVAPPAAAAVAPPGNAAVAQGVPDPELDGFREQLELMQSPSATVGTLRATIASFEAMKSCRRMNGKPNLTNSVATLPLYKAPNISRWAKQCRLLSNADANQELREARKAINM</sequence>
<keyword evidence="3" id="KW-1185">Reference proteome</keyword>
<feature type="compositionally biased region" description="Polar residues" evidence="1">
    <location>
        <begin position="18"/>
        <end position="37"/>
    </location>
</feature>
<evidence type="ECO:0000256" key="1">
    <source>
        <dbReference type="SAM" id="MobiDB-lite"/>
    </source>
</evidence>
<reference evidence="2 3" key="1">
    <citation type="journal article" date="2010" name="Nature">
        <title>The Ectocarpus genome and the independent evolution of multicellularity in brown algae.</title>
        <authorList>
            <person name="Cock J.M."/>
            <person name="Sterck L."/>
            <person name="Rouze P."/>
            <person name="Scornet D."/>
            <person name="Allen A.E."/>
            <person name="Amoutzias G."/>
            <person name="Anthouard V."/>
            <person name="Artiguenave F."/>
            <person name="Aury J.M."/>
            <person name="Badger J.H."/>
            <person name="Beszteri B."/>
            <person name="Billiau K."/>
            <person name="Bonnet E."/>
            <person name="Bothwell J.H."/>
            <person name="Bowler C."/>
            <person name="Boyen C."/>
            <person name="Brownlee C."/>
            <person name="Carrano C.J."/>
            <person name="Charrier B."/>
            <person name="Cho G.Y."/>
            <person name="Coelho S.M."/>
            <person name="Collen J."/>
            <person name="Corre E."/>
            <person name="Da Silva C."/>
            <person name="Delage L."/>
            <person name="Delaroque N."/>
            <person name="Dittami S.M."/>
            <person name="Doulbeau S."/>
            <person name="Elias M."/>
            <person name="Farnham G."/>
            <person name="Gachon C.M."/>
            <person name="Gschloessl B."/>
            <person name="Heesch S."/>
            <person name="Jabbari K."/>
            <person name="Jubin C."/>
            <person name="Kawai H."/>
            <person name="Kimura K."/>
            <person name="Kloareg B."/>
            <person name="Kupper F.C."/>
            <person name="Lang D."/>
            <person name="Le Bail A."/>
            <person name="Leblanc C."/>
            <person name="Lerouge P."/>
            <person name="Lohr M."/>
            <person name="Lopez P.J."/>
            <person name="Martens C."/>
            <person name="Maumus F."/>
            <person name="Michel G."/>
            <person name="Miranda-Saavedra D."/>
            <person name="Morales J."/>
            <person name="Moreau H."/>
            <person name="Motomura T."/>
            <person name="Nagasato C."/>
            <person name="Napoli C.A."/>
            <person name="Nelson D.R."/>
            <person name="Nyvall-Collen P."/>
            <person name="Peters A.F."/>
            <person name="Pommier C."/>
            <person name="Potin P."/>
            <person name="Poulain J."/>
            <person name="Quesneville H."/>
            <person name="Read B."/>
            <person name="Rensing S.A."/>
            <person name="Ritter A."/>
            <person name="Rousvoal S."/>
            <person name="Samanta M."/>
            <person name="Samson G."/>
            <person name="Schroeder D.C."/>
            <person name="Segurens B."/>
            <person name="Strittmatter M."/>
            <person name="Tonon T."/>
            <person name="Tregear J.W."/>
            <person name="Valentin K."/>
            <person name="von Dassow P."/>
            <person name="Yamagishi T."/>
            <person name="Van de Peer Y."/>
            <person name="Wincker P."/>
        </authorList>
    </citation>
    <scope>NUCLEOTIDE SEQUENCE [LARGE SCALE GENOMIC DNA]</scope>
    <source>
        <strain evidence="3">Ec32 / CCAP1310/4</strain>
    </source>
</reference>
<organism evidence="2 3">
    <name type="scientific">Ectocarpus siliculosus</name>
    <name type="common">Brown alga</name>
    <name type="synonym">Conferva siliculosa</name>
    <dbReference type="NCBI Taxonomy" id="2880"/>
    <lineage>
        <taxon>Eukaryota</taxon>
        <taxon>Sar</taxon>
        <taxon>Stramenopiles</taxon>
        <taxon>Ochrophyta</taxon>
        <taxon>PX clade</taxon>
        <taxon>Phaeophyceae</taxon>
        <taxon>Ectocarpales</taxon>
        <taxon>Ectocarpaceae</taxon>
        <taxon>Ectocarpus</taxon>
    </lineage>
</organism>
<dbReference type="Proteomes" id="UP000002630">
    <property type="component" value="Unassembled WGS sequence"/>
</dbReference>
<gene>
    <name evidence="2" type="ORF">Esi_0316_0018</name>
</gene>
<feature type="region of interest" description="Disordered" evidence="1">
    <location>
        <begin position="14"/>
        <end position="43"/>
    </location>
</feature>
<accession>D7FWW8</accession>
<dbReference type="InParanoid" id="D7FWW8"/>
<dbReference type="AlphaFoldDB" id="D7FWW8"/>
<evidence type="ECO:0000313" key="2">
    <source>
        <dbReference type="EMBL" id="CBJ32206.1"/>
    </source>
</evidence>
<feature type="region of interest" description="Disordered" evidence="1">
    <location>
        <begin position="90"/>
        <end position="138"/>
    </location>
</feature>
<dbReference type="EMBL" id="FN649760">
    <property type="protein sequence ID" value="CBJ32206.1"/>
    <property type="molecule type" value="Genomic_DNA"/>
</dbReference>